<feature type="domain" description="PAS" evidence="17">
    <location>
        <begin position="692"/>
        <end position="763"/>
    </location>
</feature>
<dbReference type="Pfam" id="PF08446">
    <property type="entry name" value="PAS_2"/>
    <property type="match status" value="1"/>
</dbReference>
<dbReference type="PANTHER" id="PTHR47876">
    <property type="entry name" value="OS08G0260000 PROTEIN"/>
    <property type="match status" value="1"/>
</dbReference>
<dbReference type="Pfam" id="PF00360">
    <property type="entry name" value="PHY"/>
    <property type="match status" value="1"/>
</dbReference>
<accession>A0A5N6RF48</accession>
<dbReference type="PRINTS" id="PR01033">
    <property type="entry name" value="PHYTOCHROME"/>
</dbReference>
<dbReference type="InterPro" id="IPR029016">
    <property type="entry name" value="GAF-like_dom_sf"/>
</dbReference>
<dbReference type="InterPro" id="IPR043150">
    <property type="entry name" value="Phytochrome_PHY_sf"/>
</dbReference>
<protein>
    <recommendedName>
        <fullName evidence="11">Phytochrome</fullName>
    </recommendedName>
</protein>
<dbReference type="GO" id="GO:0006355">
    <property type="term" value="P:regulation of DNA-templated transcription"/>
    <property type="evidence" value="ECO:0007669"/>
    <property type="project" value="InterPro"/>
</dbReference>
<dbReference type="PIRSF" id="PIRSF000084">
    <property type="entry name" value="Phytochrome"/>
    <property type="match status" value="1"/>
</dbReference>
<dbReference type="Gene3D" id="3.30.450.20">
    <property type="entry name" value="PAS domain"/>
    <property type="match status" value="3"/>
</dbReference>
<dbReference type="GO" id="GO:0042803">
    <property type="term" value="F:protein homodimerization activity"/>
    <property type="evidence" value="ECO:0007669"/>
    <property type="project" value="InterPro"/>
</dbReference>
<dbReference type="SUPFAM" id="SSF55785">
    <property type="entry name" value="PYP-like sensor domain (PAS domain)"/>
    <property type="match status" value="3"/>
</dbReference>
<dbReference type="FunFam" id="1.10.287.130:FF:000029">
    <property type="entry name" value="Phytochrome"/>
    <property type="match status" value="1"/>
</dbReference>
<keyword evidence="14" id="KW-0812">Transmembrane</keyword>
<dbReference type="SMART" id="SM00065">
    <property type="entry name" value="GAF"/>
    <property type="match status" value="1"/>
</dbReference>
<dbReference type="InterPro" id="IPR036890">
    <property type="entry name" value="HATPase_C_sf"/>
</dbReference>
<dbReference type="PANTHER" id="PTHR47876:SF3">
    <property type="entry name" value="PHYTOCHROME 1"/>
    <property type="match status" value="1"/>
</dbReference>
<dbReference type="PROSITE" id="PS50112">
    <property type="entry name" value="PAS"/>
    <property type="match status" value="2"/>
</dbReference>
<dbReference type="GO" id="GO:0009881">
    <property type="term" value="F:photoreceptor activity"/>
    <property type="evidence" value="ECO:0007669"/>
    <property type="project" value="UniProtKB-KW"/>
</dbReference>
<dbReference type="Pfam" id="PF00512">
    <property type="entry name" value="HisKA"/>
    <property type="match status" value="1"/>
</dbReference>
<dbReference type="InterPro" id="IPR003661">
    <property type="entry name" value="HisK_dim/P_dom"/>
</dbReference>
<feature type="compositionally biased region" description="Low complexity" evidence="13">
    <location>
        <begin position="67"/>
        <end position="82"/>
    </location>
</feature>
<comment type="subunit">
    <text evidence="3">Homodimer.</text>
</comment>
<evidence type="ECO:0000259" key="15">
    <source>
        <dbReference type="PROSITE" id="PS50046"/>
    </source>
</evidence>
<dbReference type="PROSITE" id="PS50046">
    <property type="entry name" value="PHYTOCHROME_2"/>
    <property type="match status" value="1"/>
</dbReference>
<comment type="function">
    <text evidence="1">Regulatory photoreceptor which exists in two forms that are reversibly interconvertible by light: the Pr form that absorbs maximally in the red region of the spectrum and the Pfr form that absorbs maximally in the far-red region. Photoconversion of Pr to Pfr induces an array of morphogenic responses, whereas reconversion of Pfr to Pr cancels the induction of those responses. Pfr controls the expression of a number of nuclear genes including those encoding the small subunit of ribulose-bisphosphate carboxylase, chlorophyll A/B binding protein, protochlorophyllide reductase, rRNA, etc. It also controls the expression of its own gene(s) in a negative feedback fashion.</text>
</comment>
<dbReference type="AlphaFoldDB" id="A0A5N6RF48"/>
<dbReference type="InterPro" id="IPR012129">
    <property type="entry name" value="Phytochrome_A-E"/>
</dbReference>
<dbReference type="Gene3D" id="3.30.450.270">
    <property type="match status" value="1"/>
</dbReference>
<feature type="binding site" description="covalent" evidence="12">
    <location>
        <position position="404"/>
    </location>
    <ligand>
        <name>phytochromobilin</name>
        <dbReference type="ChEBI" id="CHEBI:189064"/>
    </ligand>
</feature>
<dbReference type="Pfam" id="PF01590">
    <property type="entry name" value="GAF"/>
    <property type="match status" value="1"/>
</dbReference>
<evidence type="ECO:0000256" key="2">
    <source>
        <dbReference type="ARBA" id="ARBA00008235"/>
    </source>
</evidence>
<evidence type="ECO:0000256" key="3">
    <source>
        <dbReference type="ARBA" id="ARBA00011738"/>
    </source>
</evidence>
<feature type="domain" description="PAS" evidence="17">
    <location>
        <begin position="826"/>
        <end position="878"/>
    </location>
</feature>
<dbReference type="NCBIfam" id="TIGR00229">
    <property type="entry name" value="sensory_box"/>
    <property type="match status" value="1"/>
</dbReference>
<gene>
    <name evidence="18" type="ORF">FH972_015312</name>
</gene>
<evidence type="ECO:0000256" key="9">
    <source>
        <dbReference type="ARBA" id="ARBA00023163"/>
    </source>
</evidence>
<dbReference type="GO" id="GO:0017006">
    <property type="term" value="P:protein-tetrapyrrole linkage"/>
    <property type="evidence" value="ECO:0007669"/>
    <property type="project" value="InterPro"/>
</dbReference>
<dbReference type="InterPro" id="IPR016132">
    <property type="entry name" value="Phyto_chromo_attachment"/>
</dbReference>
<dbReference type="OrthoDB" id="2015534at2759"/>
<evidence type="ECO:0000256" key="1">
    <source>
        <dbReference type="ARBA" id="ARBA00002479"/>
    </source>
</evidence>
<evidence type="ECO:0000313" key="19">
    <source>
        <dbReference type="Proteomes" id="UP000327013"/>
    </source>
</evidence>
<evidence type="ECO:0000256" key="5">
    <source>
        <dbReference type="ARBA" id="ARBA00022606"/>
    </source>
</evidence>
<dbReference type="FunFam" id="3.30.450.20:FF:000034">
    <property type="entry name" value="Phytochrome"/>
    <property type="match status" value="1"/>
</dbReference>
<evidence type="ECO:0000256" key="4">
    <source>
        <dbReference type="ARBA" id="ARBA00022543"/>
    </source>
</evidence>
<evidence type="ECO:0000256" key="10">
    <source>
        <dbReference type="ARBA" id="ARBA00023170"/>
    </source>
</evidence>
<dbReference type="InterPro" id="IPR005467">
    <property type="entry name" value="His_kinase_dom"/>
</dbReference>
<reference evidence="18 19" key="1">
    <citation type="submission" date="2019-06" db="EMBL/GenBank/DDBJ databases">
        <title>A chromosomal-level reference genome of Carpinus fangiana (Coryloideae, Betulaceae).</title>
        <authorList>
            <person name="Yang X."/>
            <person name="Wang Z."/>
            <person name="Zhang L."/>
            <person name="Hao G."/>
            <person name="Liu J."/>
            <person name="Yang Y."/>
        </authorList>
    </citation>
    <scope>NUCLEOTIDE SEQUENCE [LARGE SCALE GENOMIC DNA]</scope>
    <source>
        <strain evidence="18">Cfa_2016G</strain>
        <tissue evidence="18">Leaf</tissue>
    </source>
</reference>
<evidence type="ECO:0000256" key="14">
    <source>
        <dbReference type="SAM" id="Phobius"/>
    </source>
</evidence>
<organism evidence="18 19">
    <name type="scientific">Carpinus fangiana</name>
    <dbReference type="NCBI Taxonomy" id="176857"/>
    <lineage>
        <taxon>Eukaryota</taxon>
        <taxon>Viridiplantae</taxon>
        <taxon>Streptophyta</taxon>
        <taxon>Embryophyta</taxon>
        <taxon>Tracheophyta</taxon>
        <taxon>Spermatophyta</taxon>
        <taxon>Magnoliopsida</taxon>
        <taxon>eudicotyledons</taxon>
        <taxon>Gunneridae</taxon>
        <taxon>Pentapetalae</taxon>
        <taxon>rosids</taxon>
        <taxon>fabids</taxon>
        <taxon>Fagales</taxon>
        <taxon>Betulaceae</taxon>
        <taxon>Carpinus</taxon>
    </lineage>
</organism>
<dbReference type="FunFam" id="3.30.450.270:FF:000001">
    <property type="entry name" value="Phytochrome"/>
    <property type="match status" value="1"/>
</dbReference>
<keyword evidence="14" id="KW-0472">Membrane</keyword>
<keyword evidence="9 11" id="KW-0804">Transcription</keyword>
<keyword evidence="6" id="KW-0677">Repeat</keyword>
<dbReference type="CDD" id="cd00082">
    <property type="entry name" value="HisKA"/>
    <property type="match status" value="1"/>
</dbReference>
<evidence type="ECO:0000256" key="6">
    <source>
        <dbReference type="ARBA" id="ARBA00022737"/>
    </source>
</evidence>
<dbReference type="SMART" id="SM00091">
    <property type="entry name" value="PAS"/>
    <property type="match status" value="2"/>
</dbReference>
<dbReference type="InterPro" id="IPR003018">
    <property type="entry name" value="GAF"/>
</dbReference>
<dbReference type="SUPFAM" id="SSF55874">
    <property type="entry name" value="ATPase domain of HSP90 chaperone/DNA topoisomerase II/histidine kinase"/>
    <property type="match status" value="1"/>
</dbReference>
<dbReference type="SMART" id="SM00388">
    <property type="entry name" value="HisKA"/>
    <property type="match status" value="1"/>
</dbReference>
<evidence type="ECO:0000259" key="16">
    <source>
        <dbReference type="PROSITE" id="PS50109"/>
    </source>
</evidence>
<evidence type="ECO:0000259" key="17">
    <source>
        <dbReference type="PROSITE" id="PS50112"/>
    </source>
</evidence>
<dbReference type="Proteomes" id="UP000327013">
    <property type="component" value="Chromosome 6"/>
</dbReference>
<dbReference type="PROSITE" id="PS00245">
    <property type="entry name" value="PHYTOCHROME_1"/>
    <property type="match status" value="1"/>
</dbReference>
<dbReference type="CDD" id="cd00130">
    <property type="entry name" value="PAS"/>
    <property type="match status" value="2"/>
</dbReference>
<dbReference type="InterPro" id="IPR013654">
    <property type="entry name" value="PAS_2"/>
</dbReference>
<keyword evidence="4 11" id="KW-0600">Photoreceptor protein</keyword>
<keyword evidence="19" id="KW-1185">Reference proteome</keyword>
<dbReference type="GO" id="GO:0009584">
    <property type="term" value="P:detection of visible light"/>
    <property type="evidence" value="ECO:0007669"/>
    <property type="project" value="InterPro"/>
</dbReference>
<sequence>MRKKTQNRGRTFIQEHLLLFFTLLDNFFVFVFFVGSTVEMSAVLSAVSFIQQGSPHQANNNPAAMASGSRGNNNNDSKNNSNQLAQSSNTTSNMKLYHAESFIPRAIEQYTVDARLHAVFEQSGESGKSFDYSQSVRTTTQSVPEQQITAYLSRIQRGGHIQPFGCMIAVDEGTCRVIAYSENAREMLGLLPQSVPSLERPEILTIGIDVRTLFSPSSSVLLEKAFGAREITLLNPVWIHSKNSGNPFYAILHRIDVGIVIDLEPARTEDPALSIAGAVQSQKLAVRAISQLQSLPGGDIKLLCDTVVESVRELTGYDRVMVYKFHEDEHGEVVAESKRPDLEPYIGLHYPATDIPQASRFLFKQNRVRMIVDCHATSVRVIQDEGLMQPLCLVGSTLRAPHGCHAQYMANMGSNASLAMAVIINGNDEEAVGGRSAMRLWGLVVCHHTSARCIPFPLRYACEFLMQAFGLQLNMELQLASQLLEKHVLRTQTLLCDMLLRDSPSGIVTQSPSIMDLVKCDGAALYYQGKYYPLGVTPTEAQIKDIVEWLLAFHGDSTGLSTDSMADAGYPGAALLGDAVCGMAVAYITKRDFLFWFRSHTAKEIKWGGAKHHPRDKDDGQRMHPRSSFKAFLEVVKSRSLSWENAEMDAIHSLQLILRDSFRDAEASNSKAVIHAQLGDMELQGMDELSSVAREMVRLIETATAPIFAVDVDGCINGWNAKVAELTGLSVDEAMGKSLVRDLVYKESEEIVDKLLYHALGGEEDKNVEIKLKTFGPENSKNAVYVVVNACSSKDYMNNIVGVCFVGQDVTGQKVVMDKFIHIQGDYKAIVHSPNPLIPPIFASDENTCCSEWNTATEKLTGWARGDIMGKMLVGEVFGSCCRLKGPDALTKFMIVLHNAIGGQDTDKFPFSFFDRNGKYVQALLTANKRVNMDGQIIGAFCFLQIASPELQQALKVQRQQEKKCFSRMKELAYICQEIKNPLSGIRFTNSLLEATELTEDQKQFLETSAACERQMLKIIKDVDLESVEDGISSLELENVEFLLGSVINAVVSQVMILLRERNLQLIRDIPEEIKSLAACGDQARIQQVLADFLLNMDMFHSSRWITQEGLGLSMCRKILKRMNGEVQYIRESERCYFLVILELPMPQTDTKTVE</sequence>
<dbReference type="InterPro" id="IPR013516">
    <property type="entry name" value="Phyto_chromo_BS"/>
</dbReference>
<dbReference type="InterPro" id="IPR001294">
    <property type="entry name" value="Phytochrome"/>
</dbReference>
<comment type="PTM">
    <text evidence="12">Contains one covalently linked phytochromobilin chromophore.</text>
</comment>
<evidence type="ECO:0000256" key="12">
    <source>
        <dbReference type="PIRSR" id="PIRSR000084-50"/>
    </source>
</evidence>
<dbReference type="InterPro" id="IPR013515">
    <property type="entry name" value="Phytochrome_cen-reg"/>
</dbReference>
<feature type="transmembrane region" description="Helical" evidence="14">
    <location>
        <begin position="12"/>
        <end position="35"/>
    </location>
</feature>
<evidence type="ECO:0000256" key="13">
    <source>
        <dbReference type="SAM" id="MobiDB-lite"/>
    </source>
</evidence>
<dbReference type="InterPro" id="IPR036097">
    <property type="entry name" value="HisK_dim/P_sf"/>
</dbReference>
<dbReference type="Pfam" id="PF00989">
    <property type="entry name" value="PAS"/>
    <property type="match status" value="2"/>
</dbReference>
<dbReference type="GO" id="GO:0009585">
    <property type="term" value="P:red, far-red light phototransduction"/>
    <property type="evidence" value="ECO:0007669"/>
    <property type="project" value="InterPro"/>
</dbReference>
<dbReference type="InterPro" id="IPR035965">
    <property type="entry name" value="PAS-like_dom_sf"/>
</dbReference>
<feature type="domain" description="Phytochrome chromophore attachment site" evidence="15">
    <location>
        <begin position="299"/>
        <end position="467"/>
    </location>
</feature>
<dbReference type="Gene3D" id="1.10.287.130">
    <property type="match status" value="1"/>
</dbReference>
<keyword evidence="10 11" id="KW-0675">Receptor</keyword>
<dbReference type="SUPFAM" id="SSF55781">
    <property type="entry name" value="GAF domain-like"/>
    <property type="match status" value="2"/>
</dbReference>
<dbReference type="GO" id="GO:0000155">
    <property type="term" value="F:phosphorelay sensor kinase activity"/>
    <property type="evidence" value="ECO:0007669"/>
    <property type="project" value="InterPro"/>
</dbReference>
<feature type="domain" description="Histidine kinase" evidence="16">
    <location>
        <begin position="974"/>
        <end position="1096"/>
    </location>
</feature>
<dbReference type="InterPro" id="IPR013767">
    <property type="entry name" value="PAS_fold"/>
</dbReference>
<keyword evidence="14" id="KW-1133">Transmembrane helix</keyword>
<dbReference type="Gene3D" id="3.30.450.40">
    <property type="match status" value="1"/>
</dbReference>
<dbReference type="EMBL" id="CM017326">
    <property type="protein sequence ID" value="KAE8076678.1"/>
    <property type="molecule type" value="Genomic_DNA"/>
</dbReference>
<name>A0A5N6RF48_9ROSI</name>
<evidence type="ECO:0000256" key="8">
    <source>
        <dbReference type="ARBA" id="ARBA00023015"/>
    </source>
</evidence>
<evidence type="ECO:0000313" key="18">
    <source>
        <dbReference type="EMBL" id="KAE8076678.1"/>
    </source>
</evidence>
<keyword evidence="7 11" id="KW-0157">Chromophore</keyword>
<dbReference type="SUPFAM" id="SSF47384">
    <property type="entry name" value="Homodimeric domain of signal transducing histidine kinase"/>
    <property type="match status" value="1"/>
</dbReference>
<keyword evidence="5 11" id="KW-0716">Sensory transduction</keyword>
<dbReference type="PROSITE" id="PS50109">
    <property type="entry name" value="HIS_KIN"/>
    <property type="match status" value="1"/>
</dbReference>
<evidence type="ECO:0000256" key="11">
    <source>
        <dbReference type="PIRNR" id="PIRNR000084"/>
    </source>
</evidence>
<proteinExistence type="inferred from homology"/>
<dbReference type="FunFam" id="3.30.450.20:FF:000039">
    <property type="entry name" value="Phytochrome"/>
    <property type="match status" value="1"/>
</dbReference>
<evidence type="ECO:0000256" key="7">
    <source>
        <dbReference type="ARBA" id="ARBA00022991"/>
    </source>
</evidence>
<keyword evidence="8 11" id="KW-0805">Transcription regulation</keyword>
<feature type="region of interest" description="Disordered" evidence="13">
    <location>
        <begin position="55"/>
        <end position="89"/>
    </location>
</feature>
<comment type="similarity">
    <text evidence="2 11">Belongs to the phytochrome family.</text>
</comment>
<dbReference type="InterPro" id="IPR000014">
    <property type="entry name" value="PAS"/>
</dbReference>